<evidence type="ECO:0000313" key="3">
    <source>
        <dbReference type="Proteomes" id="UP000238348"/>
    </source>
</evidence>
<organism evidence="2 3">
    <name type="scientific">Sorangium cellulosum</name>
    <name type="common">Polyangium cellulosum</name>
    <dbReference type="NCBI Taxonomy" id="56"/>
    <lineage>
        <taxon>Bacteria</taxon>
        <taxon>Pseudomonadati</taxon>
        <taxon>Myxococcota</taxon>
        <taxon>Polyangia</taxon>
        <taxon>Polyangiales</taxon>
        <taxon>Polyangiaceae</taxon>
        <taxon>Sorangium</taxon>
    </lineage>
</organism>
<dbReference type="PROSITE" id="PS51746">
    <property type="entry name" value="PPM_2"/>
    <property type="match status" value="1"/>
</dbReference>
<dbReference type="AlphaFoldDB" id="A0A2L0EYT1"/>
<protein>
    <recommendedName>
        <fullName evidence="1">PPM-type phosphatase domain-containing protein</fullName>
    </recommendedName>
</protein>
<dbReference type="SMART" id="SM00332">
    <property type="entry name" value="PP2Cc"/>
    <property type="match status" value="1"/>
</dbReference>
<dbReference type="Pfam" id="PF19922">
    <property type="entry name" value="bpX6"/>
    <property type="match status" value="1"/>
</dbReference>
<name>A0A2L0EYT1_SORCE</name>
<dbReference type="OrthoDB" id="3652574at2"/>
<reference evidence="2 3" key="1">
    <citation type="submission" date="2015-09" db="EMBL/GenBank/DDBJ databases">
        <title>Sorangium comparison.</title>
        <authorList>
            <person name="Zaburannyi N."/>
            <person name="Bunk B."/>
            <person name="Overmann J."/>
            <person name="Mueller R."/>
        </authorList>
    </citation>
    <scope>NUCLEOTIDE SEQUENCE [LARGE SCALE GENOMIC DNA]</scope>
    <source>
        <strain evidence="2 3">So ce26</strain>
    </source>
</reference>
<dbReference type="CDD" id="cd00143">
    <property type="entry name" value="PP2Cc"/>
    <property type="match status" value="1"/>
</dbReference>
<sequence>MRPRRLVHRGVVRAAGFLVDEALAGEAAARRRAVALAPARVRRVAAGLLVELRAPAWVDCARAPGAPLVALGGALSAAPLDRGELAALAPPAGAALLVVGGAVVVVGPDEGQPEDPAAWLDVSAFGLAEVAPLGDPLVEPARAPVEPPPVDLRRALALGPLPREAAQVAQALARGAGAGAPPPTAELLRRALAGMARLARAIAFLSALLSRRRGRPAAKGAVVVVARRGRAPGGWYRRLGAALRSAAARWLVRARLAPFVGRRQAEYLAQTLDMFDAGDLDRALRHAVPIAGGPGGAASPPALTVPTPREQLGIELARTGAASSLYLGHDLLSALRARYRRALERLAAEGRHEEAAFVLAELLGASEEAVSFLERHGRLRLAAELAEGRELAPGLVVRQWILAGDAGRAVRIARRTSAFPDAVARLEPAHREQAAALRLLWADHLASAGAYAAAVDAAWPVESARPLAAAWIERGIEIGGLAGARMLARKARLAPEAFADVAARARALLGDDGAEARLAHAAFGQGLLEGAPTPETRLLARACARALLPRRGEPSVKQLLGRLLAAAGDPLLAADARGLAGGDAAAPEDVRVAAGSSSSRGTPPRARDGVVMVLAAQGDPREDDGSAGRALPWRGALFAVMDEWSDARLRTTPSELAARVALDELTRRPIAAELLGQRLGEALAAASSALFREAHDADRIGFMRLLFYGCAGTAVAHAADRLWIAHVGNTRAYLLRAGLLFRLTLDHTLIEDLLAAGRLTAAEAEEYVPRRFLTKSLGRFAAVEPDVLYVTLCRGDRLLLCTDGIHVAVDDGAIRALLAKHADPRQASEALVRRARAQEGQARDPARQARTPDNATAVVVDFRGRGLPVALPEVDVSPVRCACAPSSRAIARSAGGAGALPVLDAALLPGGRALVALGEAGVRLLSPDGRTLVHFAQPAHRLVISDHGDRALALAQRGEAHRIARIDLVGRRARAWRDARLAWFAADFDGDVWFVGAQGGAHAIDALDDGWQALFRLDAPGAGACAVARGARACSLLAGSDVWTYELPALCMRARWEIERPEALRCAAPSPRGVVAAWKAGEDGGALQAGLIERPSAWRALPLKAARPEVDAVASDELAAFAHRSDAGCEVALFDVAQGAERARIALEGATAVRLRLQGDRLVVADDRGRLLAVATDSGEVVAEWRVS</sequence>
<dbReference type="InterPro" id="IPR001932">
    <property type="entry name" value="PPM-type_phosphatase-like_dom"/>
</dbReference>
<dbReference type="SUPFAM" id="SSF81606">
    <property type="entry name" value="PP2C-like"/>
    <property type="match status" value="1"/>
</dbReference>
<proteinExistence type="predicted"/>
<accession>A0A2L0EYT1</accession>
<dbReference type="EMBL" id="CP012673">
    <property type="protein sequence ID" value="AUX44440.1"/>
    <property type="molecule type" value="Genomic_DNA"/>
</dbReference>
<dbReference type="InterPro" id="IPR011044">
    <property type="entry name" value="Quino_amine_DH_bsu"/>
</dbReference>
<dbReference type="InterPro" id="IPR045547">
    <property type="entry name" value="bpX6"/>
</dbReference>
<dbReference type="RefSeq" id="WP_159397404.1">
    <property type="nucleotide sequence ID" value="NZ_CP012673.1"/>
</dbReference>
<gene>
    <name evidence="2" type="ORF">SOCE26_059040</name>
</gene>
<feature type="domain" description="PPM-type phosphatase" evidence="1">
    <location>
        <begin position="646"/>
        <end position="862"/>
    </location>
</feature>
<evidence type="ECO:0000313" key="2">
    <source>
        <dbReference type="EMBL" id="AUX44440.1"/>
    </source>
</evidence>
<dbReference type="Proteomes" id="UP000238348">
    <property type="component" value="Chromosome"/>
</dbReference>
<dbReference type="SUPFAM" id="SSF50969">
    <property type="entry name" value="YVTN repeat-like/Quinoprotein amine dehydrogenase"/>
    <property type="match status" value="1"/>
</dbReference>
<dbReference type="InterPro" id="IPR036457">
    <property type="entry name" value="PPM-type-like_dom_sf"/>
</dbReference>
<dbReference type="SMART" id="SM00331">
    <property type="entry name" value="PP2C_SIG"/>
    <property type="match status" value="1"/>
</dbReference>
<dbReference type="Gene3D" id="3.60.40.10">
    <property type="entry name" value="PPM-type phosphatase domain"/>
    <property type="match status" value="1"/>
</dbReference>
<evidence type="ECO:0000259" key="1">
    <source>
        <dbReference type="PROSITE" id="PS51746"/>
    </source>
</evidence>